<dbReference type="SUPFAM" id="SSF53448">
    <property type="entry name" value="Nucleotide-diphospho-sugar transferases"/>
    <property type="match status" value="1"/>
</dbReference>
<dbReference type="GO" id="GO:0005886">
    <property type="term" value="C:plasma membrane"/>
    <property type="evidence" value="ECO:0007669"/>
    <property type="project" value="TreeGrafter"/>
</dbReference>
<evidence type="ECO:0000256" key="6">
    <source>
        <dbReference type="ARBA" id="ARBA00022989"/>
    </source>
</evidence>
<dbReference type="InterPro" id="IPR029044">
    <property type="entry name" value="Nucleotide-diphossugar_trans"/>
</dbReference>
<dbReference type="Proteomes" id="UP000233491">
    <property type="component" value="Unassembled WGS sequence"/>
</dbReference>
<feature type="transmembrane region" description="Helical" evidence="8">
    <location>
        <begin position="193"/>
        <end position="212"/>
    </location>
</feature>
<keyword evidence="7 8" id="KW-0472">Membrane</keyword>
<keyword evidence="3" id="KW-0808">Transferase</keyword>
<feature type="domain" description="Phosphatidic acid phosphatase type 2/haloperoxidase" evidence="9">
    <location>
        <begin position="96"/>
        <end position="208"/>
    </location>
</feature>
<keyword evidence="11" id="KW-1185">Reference proteome</keyword>
<dbReference type="AlphaFoldDB" id="A0A1I4QKP3"/>
<organism evidence="10 11">
    <name type="scientific">Pleomorphomonas diazotrophica</name>
    <dbReference type="NCBI Taxonomy" id="1166257"/>
    <lineage>
        <taxon>Bacteria</taxon>
        <taxon>Pseudomonadati</taxon>
        <taxon>Pseudomonadota</taxon>
        <taxon>Alphaproteobacteria</taxon>
        <taxon>Hyphomicrobiales</taxon>
        <taxon>Pleomorphomonadaceae</taxon>
        <taxon>Pleomorphomonas</taxon>
    </lineage>
</organism>
<evidence type="ECO:0000256" key="3">
    <source>
        <dbReference type="ARBA" id="ARBA00022679"/>
    </source>
</evidence>
<feature type="transmembrane region" description="Helical" evidence="8">
    <location>
        <begin position="20"/>
        <end position="37"/>
    </location>
</feature>
<keyword evidence="2" id="KW-0328">Glycosyltransferase</keyword>
<dbReference type="PANTHER" id="PTHR48090:SF3">
    <property type="entry name" value="UNDECAPRENYL-PHOSPHATE 4-DEOXY-4-FORMAMIDO-L-ARABINOSE TRANSFERASE"/>
    <property type="match status" value="1"/>
</dbReference>
<dbReference type="Gene3D" id="3.90.550.10">
    <property type="entry name" value="Spore Coat Polysaccharide Biosynthesis Protein SpsA, Chain A"/>
    <property type="match status" value="1"/>
</dbReference>
<evidence type="ECO:0000313" key="10">
    <source>
        <dbReference type="EMBL" id="PKR90593.1"/>
    </source>
</evidence>
<dbReference type="SMART" id="SM00014">
    <property type="entry name" value="acidPPc"/>
    <property type="match status" value="1"/>
</dbReference>
<evidence type="ECO:0000256" key="2">
    <source>
        <dbReference type="ARBA" id="ARBA00022676"/>
    </source>
</evidence>
<dbReference type="InterPro" id="IPR050256">
    <property type="entry name" value="Glycosyltransferase_2"/>
</dbReference>
<evidence type="ECO:0000313" key="11">
    <source>
        <dbReference type="Proteomes" id="UP000233491"/>
    </source>
</evidence>
<evidence type="ECO:0000256" key="5">
    <source>
        <dbReference type="ARBA" id="ARBA00022985"/>
    </source>
</evidence>
<evidence type="ECO:0000259" key="9">
    <source>
        <dbReference type="SMART" id="SM00014"/>
    </source>
</evidence>
<feature type="transmembrane region" description="Helical" evidence="8">
    <location>
        <begin position="94"/>
        <end position="116"/>
    </location>
</feature>
<dbReference type="FunFam" id="3.90.550.10:FF:000170">
    <property type="entry name" value="Dolichol-phosphate mannosyltransferase"/>
    <property type="match status" value="1"/>
</dbReference>
<keyword evidence="4 8" id="KW-0812">Transmembrane</keyword>
<dbReference type="GO" id="GO:0009103">
    <property type="term" value="P:lipopolysaccharide biosynthetic process"/>
    <property type="evidence" value="ECO:0007669"/>
    <property type="project" value="UniProtKB-KW"/>
</dbReference>
<protein>
    <recommendedName>
        <fullName evidence="9">Phosphatidic acid phosphatase type 2/haloperoxidase domain-containing protein</fullName>
    </recommendedName>
</protein>
<dbReference type="EMBL" id="PJNW01000002">
    <property type="protein sequence ID" value="PKR90593.1"/>
    <property type="molecule type" value="Genomic_DNA"/>
</dbReference>
<reference evidence="10 11" key="1">
    <citation type="submission" date="2017-12" db="EMBL/GenBank/DDBJ databases">
        <title>Anaerobic carbon monoxide metabolism by Pleomorphomonas carboxyditropha sp. nov., a new mesophilic hydrogenogenic carboxidotroph.</title>
        <authorList>
            <person name="Esquivel-Elizondo S."/>
            <person name="Krajmalnik-Brown R."/>
        </authorList>
    </citation>
    <scope>NUCLEOTIDE SEQUENCE [LARGE SCALE GENOMIC DNA]</scope>
    <source>
        <strain evidence="10 11">R5-392</strain>
    </source>
</reference>
<dbReference type="OrthoDB" id="9807795at2"/>
<name>A0A1I4QKP3_9HYPH</name>
<proteinExistence type="predicted"/>
<feature type="transmembrane region" description="Helical" evidence="8">
    <location>
        <begin position="162"/>
        <end position="181"/>
    </location>
</feature>
<dbReference type="Pfam" id="PF00535">
    <property type="entry name" value="Glycos_transf_2"/>
    <property type="match status" value="1"/>
</dbReference>
<evidence type="ECO:0000256" key="4">
    <source>
        <dbReference type="ARBA" id="ARBA00022692"/>
    </source>
</evidence>
<evidence type="ECO:0000256" key="8">
    <source>
        <dbReference type="SAM" id="Phobius"/>
    </source>
</evidence>
<keyword evidence="5" id="KW-0448">Lipopolysaccharide biosynthesis</keyword>
<dbReference type="Gene3D" id="1.20.144.10">
    <property type="entry name" value="Phosphatidic acid phosphatase type 2/haloperoxidase"/>
    <property type="match status" value="1"/>
</dbReference>
<dbReference type="CDD" id="cd04179">
    <property type="entry name" value="DPM_DPG-synthase_like"/>
    <property type="match status" value="1"/>
</dbReference>
<keyword evidence="6 8" id="KW-1133">Transmembrane helix</keyword>
<dbReference type="SUPFAM" id="SSF48317">
    <property type="entry name" value="Acid phosphatase/Vanadium-dependent haloperoxidase"/>
    <property type="match status" value="1"/>
</dbReference>
<evidence type="ECO:0000256" key="7">
    <source>
        <dbReference type="ARBA" id="ARBA00023136"/>
    </source>
</evidence>
<gene>
    <name evidence="10" type="ORF">CXZ10_04315</name>
</gene>
<keyword evidence="1" id="KW-1003">Cell membrane</keyword>
<dbReference type="GO" id="GO:0099621">
    <property type="term" value="F:undecaprenyl-phosphate 4-deoxy-4-formamido-L-arabinose transferase activity"/>
    <property type="evidence" value="ECO:0007669"/>
    <property type="project" value="TreeGrafter"/>
</dbReference>
<feature type="transmembrane region" description="Helical" evidence="8">
    <location>
        <begin position="66"/>
        <end position="82"/>
    </location>
</feature>
<accession>A0A1I4QKP3</accession>
<dbReference type="InterPro" id="IPR001173">
    <property type="entry name" value="Glyco_trans_2-like"/>
</dbReference>
<evidence type="ECO:0000256" key="1">
    <source>
        <dbReference type="ARBA" id="ARBA00022475"/>
    </source>
</evidence>
<dbReference type="PANTHER" id="PTHR48090">
    <property type="entry name" value="UNDECAPRENYL-PHOSPHATE 4-DEOXY-4-FORMAMIDO-L-ARABINOSE TRANSFERASE-RELATED"/>
    <property type="match status" value="1"/>
</dbReference>
<comment type="caution">
    <text evidence="10">The sequence shown here is derived from an EMBL/GenBank/DDBJ whole genome shotgun (WGS) entry which is preliminary data.</text>
</comment>
<sequence length="532" mass="57551">MLINRRPARWRDPDVVKTGLWLAGILTVLAVLVSSHFDEEARAFVAAGGPSAPIWQMLTRLGQSDWMLIPSGLAVILLHYLNRPKFGPKGQFETLQGMVLFFFTAIAATGIAVLVIKYSLGFSRPSVEGERVMRLFAFRPSHASFPSGHSTTAAAFALSLTLLWRPVAVVVWPFAVAVAASRVMVNAHRVSDVVAGLSFGAWGTLFVAVWFARRGKLFRLSESGLPMPLRLGIDTLSNEARALLARLRLAISRRSIVPDLHLSGVGQPDAVVAAHPVGVTSMIVPKPSETGFVSVVIPARNEADNLSVIVPEILSAMAGRAFEVIVVDDGSTDGTAAAVAAWKAEGKPVRHIRHVEACGQSAAVRSGVLAARGEIVATIDGDGQNDPAYIPKLIDALVAAGPSVGIAAGQRLKRTDGLAKRYASRFANWLRNAILKDATRDTGCGLKAVRRDLFLLLPFFHGWHRYLPALVLREGYGVTHLDVIDRSRMHGASNYGIFDRGLQGILDLFGVWWLKRRIKRLPIASEIGNDNG</sequence>
<dbReference type="InterPro" id="IPR000326">
    <property type="entry name" value="PAP2/HPO"/>
</dbReference>
<dbReference type="Pfam" id="PF01569">
    <property type="entry name" value="PAP2"/>
    <property type="match status" value="1"/>
</dbReference>
<dbReference type="InterPro" id="IPR036938">
    <property type="entry name" value="PAP2/HPO_sf"/>
</dbReference>